<gene>
    <name evidence="1" type="ORF">SAMN06265182_0498</name>
</gene>
<protein>
    <recommendedName>
        <fullName evidence="3">Outer membrane protein beta-barrel domain-containing protein</fullName>
    </recommendedName>
</protein>
<accession>A0A285N3I9</accession>
<keyword evidence="2" id="KW-1185">Reference proteome</keyword>
<reference evidence="2" key="1">
    <citation type="submission" date="2017-09" db="EMBL/GenBank/DDBJ databases">
        <authorList>
            <person name="Varghese N."/>
            <person name="Submissions S."/>
        </authorList>
    </citation>
    <scope>NUCLEOTIDE SEQUENCE [LARGE SCALE GENOMIC DNA]</scope>
    <source>
        <strain evidence="2">DSM 15103</strain>
    </source>
</reference>
<evidence type="ECO:0000313" key="2">
    <source>
        <dbReference type="Proteomes" id="UP000219036"/>
    </source>
</evidence>
<dbReference type="EMBL" id="OBEI01000001">
    <property type="protein sequence ID" value="SNZ03888.1"/>
    <property type="molecule type" value="Genomic_DNA"/>
</dbReference>
<dbReference type="AlphaFoldDB" id="A0A285N3I9"/>
<proteinExistence type="predicted"/>
<dbReference type="Proteomes" id="UP000219036">
    <property type="component" value="Unassembled WGS sequence"/>
</dbReference>
<dbReference type="RefSeq" id="WP_096999676.1">
    <property type="nucleotide sequence ID" value="NZ_OBEI01000001.1"/>
</dbReference>
<evidence type="ECO:0008006" key="3">
    <source>
        <dbReference type="Google" id="ProtNLM"/>
    </source>
</evidence>
<dbReference type="OrthoDB" id="5621807at2"/>
<organism evidence="1 2">
    <name type="scientific">Persephonella hydrogeniphila</name>
    <dbReference type="NCBI Taxonomy" id="198703"/>
    <lineage>
        <taxon>Bacteria</taxon>
        <taxon>Pseudomonadati</taxon>
        <taxon>Aquificota</taxon>
        <taxon>Aquificia</taxon>
        <taxon>Aquificales</taxon>
        <taxon>Hydrogenothermaceae</taxon>
        <taxon>Persephonella</taxon>
    </lineage>
</organism>
<sequence length="282" mass="31707">MKRSFVFLACVLFLLSFWAKGAEFRYGKGNFSVESDILGSSDKVEEDISTYSISEEHKNIFGSRLFYGFNLTFLSSKKEQKIIDLYNTSYDPTPGYKPKMSYKLEGFDGQIDIGFDLLSSEKGYLGFSGLLGISLPYIKNYNSDNNNNLTKQAIPDSKTKIKTYRVGGSIKAGYEIFPRIQIFGFISYAYQTGKVENDCWNIDASVNGTYFTAGGGIKAFLVKKKMKILFVPISPQLYLTAGYKYDKWTVKDAKINNIALNVSKDDIIITDSYGFLGVGYSF</sequence>
<evidence type="ECO:0000313" key="1">
    <source>
        <dbReference type="EMBL" id="SNZ03888.1"/>
    </source>
</evidence>
<name>A0A285N3I9_9AQUI</name>